<dbReference type="PANTHER" id="PTHR12159:SF9">
    <property type="entry name" value="G_T MISMATCH-SPECIFIC THYMINE DNA GLYCOSYLASE"/>
    <property type="match status" value="1"/>
</dbReference>
<dbReference type="GO" id="GO:0004844">
    <property type="term" value="F:uracil DNA N-glycosylase activity"/>
    <property type="evidence" value="ECO:0007669"/>
    <property type="project" value="TreeGrafter"/>
</dbReference>
<dbReference type="InterPro" id="IPR005122">
    <property type="entry name" value="Uracil-DNA_glycosylase-like"/>
</dbReference>
<accession>A0A9X0QWI3</accession>
<organism evidence="5 6">
    <name type="scientific">Siccirubricoccus deserti</name>
    <dbReference type="NCBI Taxonomy" id="2013562"/>
    <lineage>
        <taxon>Bacteria</taxon>
        <taxon>Pseudomonadati</taxon>
        <taxon>Pseudomonadota</taxon>
        <taxon>Alphaproteobacteria</taxon>
        <taxon>Acetobacterales</taxon>
        <taxon>Roseomonadaceae</taxon>
        <taxon>Siccirubricoccus</taxon>
    </lineage>
</organism>
<evidence type="ECO:0000256" key="1">
    <source>
        <dbReference type="ARBA" id="ARBA00022763"/>
    </source>
</evidence>
<dbReference type="PANTHER" id="PTHR12159">
    <property type="entry name" value="G/T AND G/U MISMATCH-SPECIFIC DNA GLYCOSYLASE"/>
    <property type="match status" value="1"/>
</dbReference>
<sequence>MSGAPDRGTAGRREVLPDVLPPGLRVVFCGTAAGTRSARIGAYYAGPGNRFWPTLAELGLIPAPLPPERFLEAARHGIGFTDLAKFAHGMDKGLTPEDFDLPRFFAAIRACRPGAVAFTSKRAASLALGRPLGAISFGPAVIADFPPVHVLPSPSAANGHWRRQRQAWADFAAALPA</sequence>
<dbReference type="SMART" id="SM00987">
    <property type="entry name" value="UreE_C"/>
    <property type="match status" value="1"/>
</dbReference>
<dbReference type="InterPro" id="IPR015637">
    <property type="entry name" value="MUG/TDG"/>
</dbReference>
<dbReference type="Proteomes" id="UP000600101">
    <property type="component" value="Unassembled WGS sequence"/>
</dbReference>
<dbReference type="AlphaFoldDB" id="A0A9X0QWI3"/>
<dbReference type="SMART" id="SM00986">
    <property type="entry name" value="UDG"/>
    <property type="match status" value="1"/>
</dbReference>
<evidence type="ECO:0000256" key="3">
    <source>
        <dbReference type="ARBA" id="ARBA00023204"/>
    </source>
</evidence>
<dbReference type="GO" id="GO:0008263">
    <property type="term" value="F:pyrimidine-specific mismatch base pair DNA N-glycosylase activity"/>
    <property type="evidence" value="ECO:0007669"/>
    <property type="project" value="TreeGrafter"/>
</dbReference>
<dbReference type="EMBL" id="JACOMF010000003">
    <property type="protein sequence ID" value="MBC4014528.1"/>
    <property type="molecule type" value="Genomic_DNA"/>
</dbReference>
<dbReference type="CDD" id="cd10028">
    <property type="entry name" value="UDG-F2_TDG_MUG"/>
    <property type="match status" value="1"/>
</dbReference>
<keyword evidence="3" id="KW-0234">DNA repair</keyword>
<protein>
    <submittedName>
        <fullName evidence="5">Mismatch-specific DNA-glycosylase</fullName>
    </submittedName>
</protein>
<dbReference type="Pfam" id="PF03167">
    <property type="entry name" value="UDG"/>
    <property type="match status" value="1"/>
</dbReference>
<evidence type="ECO:0000256" key="2">
    <source>
        <dbReference type="ARBA" id="ARBA00022801"/>
    </source>
</evidence>
<comment type="caution">
    <text evidence="5">The sequence shown here is derived from an EMBL/GenBank/DDBJ whole genome shotgun (WGS) entry which is preliminary data.</text>
</comment>
<proteinExistence type="predicted"/>
<reference evidence="5" key="1">
    <citation type="submission" date="2020-08" db="EMBL/GenBank/DDBJ databases">
        <authorList>
            <person name="Hu Y."/>
            <person name="Nguyen S.V."/>
            <person name="Li F."/>
            <person name="Fanning S."/>
        </authorList>
    </citation>
    <scope>NUCLEOTIDE SEQUENCE</scope>
    <source>
        <strain evidence="5">SYSU D8009</strain>
    </source>
</reference>
<keyword evidence="6" id="KW-1185">Reference proteome</keyword>
<name>A0A9X0QWI3_9PROT</name>
<gene>
    <name evidence="5" type="ORF">H7965_04245</name>
</gene>
<feature type="domain" description="Uracil-DNA glycosylase-like" evidence="4">
    <location>
        <begin position="17"/>
        <end position="172"/>
    </location>
</feature>
<dbReference type="RefSeq" id="WP_186769294.1">
    <property type="nucleotide sequence ID" value="NZ_JACOMF010000003.1"/>
</dbReference>
<keyword evidence="1" id="KW-0227">DNA damage</keyword>
<keyword evidence="2" id="KW-0378">Hydrolase</keyword>
<dbReference type="Gene3D" id="3.40.470.10">
    <property type="entry name" value="Uracil-DNA glycosylase-like domain"/>
    <property type="match status" value="1"/>
</dbReference>
<dbReference type="GO" id="GO:0006285">
    <property type="term" value="P:base-excision repair, AP site formation"/>
    <property type="evidence" value="ECO:0007669"/>
    <property type="project" value="InterPro"/>
</dbReference>
<evidence type="ECO:0000313" key="5">
    <source>
        <dbReference type="EMBL" id="MBC4014528.1"/>
    </source>
</evidence>
<dbReference type="SUPFAM" id="SSF52141">
    <property type="entry name" value="Uracil-DNA glycosylase-like"/>
    <property type="match status" value="1"/>
</dbReference>
<evidence type="ECO:0000259" key="4">
    <source>
        <dbReference type="SMART" id="SM00986"/>
    </source>
</evidence>
<dbReference type="InterPro" id="IPR036895">
    <property type="entry name" value="Uracil-DNA_glycosylase-like_sf"/>
</dbReference>
<evidence type="ECO:0000313" key="6">
    <source>
        <dbReference type="Proteomes" id="UP000600101"/>
    </source>
</evidence>